<dbReference type="AlphaFoldDB" id="A0AA35WP46"/>
<feature type="domain" description="PCI" evidence="3">
    <location>
        <begin position="210"/>
        <end position="408"/>
    </location>
</feature>
<dbReference type="EMBL" id="CASHTH010002350">
    <property type="protein sequence ID" value="CAI8028613.1"/>
    <property type="molecule type" value="Genomic_DNA"/>
</dbReference>
<dbReference type="GO" id="GO:0016973">
    <property type="term" value="P:poly(A)+ mRNA export from nucleus"/>
    <property type="evidence" value="ECO:0007669"/>
    <property type="project" value="TreeGrafter"/>
</dbReference>
<dbReference type="PROSITE" id="PS50250">
    <property type="entry name" value="PCI"/>
    <property type="match status" value="1"/>
</dbReference>
<evidence type="ECO:0000259" key="3">
    <source>
        <dbReference type="PROSITE" id="PS50250"/>
    </source>
</evidence>
<evidence type="ECO:0000313" key="5">
    <source>
        <dbReference type="Proteomes" id="UP001174909"/>
    </source>
</evidence>
<dbReference type="PANTHER" id="PTHR12732:SF0">
    <property type="entry name" value="PCI DOMAIN-CONTAINING PROTEIN 2"/>
    <property type="match status" value="1"/>
</dbReference>
<sequence length="418" mass="47729">MAHMGLNSYLQQVERCIEDADGETLAELVSFRHPHVHSSKLQSPDFESQCQAYLESPYDEMVAAHIRCAGAVRGGDFVDSFACQTVVVQSFLRAFQTQKEENWALPVLKVVTLDLRLFAIQAEAGKASRGHSKPGELLEKAADHIMSCFRVCVSDMRTSEELTKRWATLALVNQLFKIYFKINKLPLCKPLIRAIDSSSLKDRFSLAQTVTYKFFVGRKAMFDSEFRTAANYLQFAFDNCYPTSNNNKWLILVYLIPVKMLLGHMPSARLLTEYRLPQFIDVAKAVRYIFPQPLSLSDCIIHCSQGNMRLLSATLQKNEVFFIHFRIYLILEKLKIIAYRNLFKKVSLLQKTHLILLASFETALKFSGDEDTDIDEVQCIIANLIDKAYIRGYMSYQHQKLVVSKQNAFPALSSVMKQ</sequence>
<dbReference type="InterPro" id="IPR000717">
    <property type="entry name" value="PCI_dom"/>
</dbReference>
<accession>A0AA35WP46</accession>
<dbReference type="PANTHER" id="PTHR12732">
    <property type="entry name" value="UNCHARACTERIZED PROTEASOME COMPONENT REGION PCI-CONTAINING"/>
    <property type="match status" value="1"/>
</dbReference>
<dbReference type="Proteomes" id="UP001174909">
    <property type="component" value="Unassembled WGS sequence"/>
</dbReference>
<dbReference type="GO" id="GO:0003690">
    <property type="term" value="F:double-stranded DNA binding"/>
    <property type="evidence" value="ECO:0007669"/>
    <property type="project" value="InterPro"/>
</dbReference>
<protein>
    <recommendedName>
        <fullName evidence="2">CSN12-like protein</fullName>
    </recommendedName>
</protein>
<dbReference type="InterPro" id="IPR045114">
    <property type="entry name" value="Csn12-like"/>
</dbReference>
<evidence type="ECO:0000256" key="2">
    <source>
        <dbReference type="ARBA" id="ARBA00033214"/>
    </source>
</evidence>
<dbReference type="Gene3D" id="1.10.10.10">
    <property type="entry name" value="Winged helix-like DNA-binding domain superfamily/Winged helix DNA-binding domain"/>
    <property type="match status" value="1"/>
</dbReference>
<reference evidence="4" key="1">
    <citation type="submission" date="2023-03" db="EMBL/GenBank/DDBJ databases">
        <authorList>
            <person name="Steffen K."/>
            <person name="Cardenas P."/>
        </authorList>
    </citation>
    <scope>NUCLEOTIDE SEQUENCE</scope>
</reference>
<evidence type="ECO:0000313" key="4">
    <source>
        <dbReference type="EMBL" id="CAI8028613.1"/>
    </source>
</evidence>
<keyword evidence="5" id="KW-1185">Reference proteome</keyword>
<dbReference type="GO" id="GO:0070390">
    <property type="term" value="C:transcription export complex 2"/>
    <property type="evidence" value="ECO:0007669"/>
    <property type="project" value="TreeGrafter"/>
</dbReference>
<dbReference type="GO" id="GO:0000973">
    <property type="term" value="P:post-transcriptional tethering of RNA polymerase II gene DNA at nuclear periphery"/>
    <property type="evidence" value="ECO:0007669"/>
    <property type="project" value="TreeGrafter"/>
</dbReference>
<dbReference type="SMART" id="SM00753">
    <property type="entry name" value="PAM"/>
    <property type="match status" value="1"/>
</dbReference>
<dbReference type="GO" id="GO:0003723">
    <property type="term" value="F:RNA binding"/>
    <property type="evidence" value="ECO:0007669"/>
    <property type="project" value="InterPro"/>
</dbReference>
<dbReference type="FunFam" id="1.10.10.10:FF:000146">
    <property type="entry name" value="PCI domain-containing protein 2 homolog"/>
    <property type="match status" value="1"/>
</dbReference>
<comment type="similarity">
    <text evidence="1">Belongs to the CSN12 family.</text>
</comment>
<organism evidence="4 5">
    <name type="scientific">Geodia barretti</name>
    <name type="common">Barrett's horny sponge</name>
    <dbReference type="NCBI Taxonomy" id="519541"/>
    <lineage>
        <taxon>Eukaryota</taxon>
        <taxon>Metazoa</taxon>
        <taxon>Porifera</taxon>
        <taxon>Demospongiae</taxon>
        <taxon>Heteroscleromorpha</taxon>
        <taxon>Tetractinellida</taxon>
        <taxon>Astrophorina</taxon>
        <taxon>Geodiidae</taxon>
        <taxon>Geodia</taxon>
    </lineage>
</organism>
<dbReference type="InterPro" id="IPR036388">
    <property type="entry name" value="WH-like_DNA-bd_sf"/>
</dbReference>
<dbReference type="Pfam" id="PF01399">
    <property type="entry name" value="PCI"/>
    <property type="match status" value="1"/>
</dbReference>
<name>A0AA35WP46_GEOBA</name>
<comment type="caution">
    <text evidence="4">The sequence shown here is derived from an EMBL/GenBank/DDBJ whole genome shotgun (WGS) entry which is preliminary data.</text>
</comment>
<proteinExistence type="inferred from homology"/>
<dbReference type="GO" id="GO:0006368">
    <property type="term" value="P:transcription elongation by RNA polymerase II"/>
    <property type="evidence" value="ECO:0007669"/>
    <property type="project" value="TreeGrafter"/>
</dbReference>
<gene>
    <name evidence="4" type="ORF">GBAR_LOCUS16303</name>
</gene>
<evidence type="ECO:0000256" key="1">
    <source>
        <dbReference type="ARBA" id="ARBA00025771"/>
    </source>
</evidence>